<dbReference type="InterPro" id="IPR036322">
    <property type="entry name" value="WD40_repeat_dom_sf"/>
</dbReference>
<feature type="compositionally biased region" description="Polar residues" evidence="1">
    <location>
        <begin position="283"/>
        <end position="295"/>
    </location>
</feature>
<dbReference type="Proteomes" id="UP000018208">
    <property type="component" value="Unassembled WGS sequence"/>
</dbReference>
<evidence type="ECO:0000256" key="1">
    <source>
        <dbReference type="SAM" id="MobiDB-lite"/>
    </source>
</evidence>
<feature type="region of interest" description="Disordered" evidence="1">
    <location>
        <begin position="61"/>
        <end position="94"/>
    </location>
</feature>
<name>V6LMV5_9EUKA</name>
<dbReference type="VEuPathDB" id="GiardiaDB:SS50377_22460"/>
<keyword evidence="4" id="KW-1185">Reference proteome</keyword>
<feature type="region of interest" description="Disordered" evidence="1">
    <location>
        <begin position="1"/>
        <end position="22"/>
    </location>
</feature>
<evidence type="ECO:0000313" key="3">
    <source>
        <dbReference type="EMBL" id="KAH0574845.1"/>
    </source>
</evidence>
<organism evidence="2">
    <name type="scientific">Spironucleus salmonicida</name>
    <dbReference type="NCBI Taxonomy" id="348837"/>
    <lineage>
        <taxon>Eukaryota</taxon>
        <taxon>Metamonada</taxon>
        <taxon>Diplomonadida</taxon>
        <taxon>Hexamitidae</taxon>
        <taxon>Hexamitinae</taxon>
        <taxon>Spironucleus</taxon>
    </lineage>
</organism>
<dbReference type="EMBL" id="KI546166">
    <property type="protein sequence ID" value="EST42049.1"/>
    <property type="molecule type" value="Genomic_DNA"/>
</dbReference>
<evidence type="ECO:0000313" key="2">
    <source>
        <dbReference type="EMBL" id="EST42049.1"/>
    </source>
</evidence>
<protein>
    <submittedName>
        <fullName evidence="2">Uncharacterized protein</fullName>
    </submittedName>
</protein>
<reference evidence="3" key="2">
    <citation type="submission" date="2020-12" db="EMBL/GenBank/DDBJ databases">
        <title>New Spironucleus salmonicida genome in near-complete chromosomes.</title>
        <authorList>
            <person name="Xu F."/>
            <person name="Kurt Z."/>
            <person name="Jimenez-Gonzalez A."/>
            <person name="Astvaldsson A."/>
            <person name="Andersson J.O."/>
            <person name="Svard S.G."/>
        </authorList>
    </citation>
    <scope>NUCLEOTIDE SEQUENCE</scope>
    <source>
        <strain evidence="3">ATCC 50377</strain>
    </source>
</reference>
<feature type="compositionally biased region" description="Polar residues" evidence="1">
    <location>
        <begin position="73"/>
        <end position="91"/>
    </location>
</feature>
<sequence>MFGQSTFGQKPTGGFGFNQTAQPIQQGFGQPITTAFGVQQTAQTVQQPAFGAQQQQGFGQVQQGFGQQPAMGQVQSAFGQPQTFGSPTTFNQQPQQAFGQPQAAAFGQQPFGQTQQVAFGQTNTNFGTNAFGQQPAFGAMQQQQQFSNFNKPQTTYGQPGYGQQQDNTIPITSVPTCVAANSNFYVAGLASGELKIIQKNPQANNSTNVGNPIISIDILNDEVILGTTTGVMIVHLLSGQSKKLTSYIYPVPCVKYINKDYALASFLQIDSQGNPVKQKPKSDNQTTQSRWATPAQPIQNQEAMTYEVQVLDLSSSLPIAQTKGLPCSGLFTISKETSQSYSSYNSQQSLCKVFVPCIYNYDSNAINVFILKKQSNTIRVESSSSVSFPSNCTSSGISAIAANTQGTKAMIAYECGDLAVLSVGASTSSYSYHKSASNSSYLQKVNCRINSLSFNIGTSEFIAGLQTGAFCTIKDDGSPVYIKQYQDEVSAITSFEKEIILGTGSIQKVLENKTGSLVSFIYNEVNGKIQ</sequence>
<evidence type="ECO:0000313" key="4">
    <source>
        <dbReference type="Proteomes" id="UP000018208"/>
    </source>
</evidence>
<dbReference type="EMBL" id="AUWU02000003">
    <property type="protein sequence ID" value="KAH0574845.1"/>
    <property type="molecule type" value="Genomic_DNA"/>
</dbReference>
<dbReference type="AlphaFoldDB" id="V6LMV5"/>
<feature type="region of interest" description="Disordered" evidence="1">
    <location>
        <begin position="274"/>
        <end position="295"/>
    </location>
</feature>
<accession>V6LMV5</accession>
<reference evidence="2 3" key="1">
    <citation type="journal article" date="2014" name="PLoS Genet.">
        <title>The Genome of Spironucleus salmonicida Highlights a Fish Pathogen Adapted to Fluctuating Environments.</title>
        <authorList>
            <person name="Xu F."/>
            <person name="Jerlstrom-Hultqvist J."/>
            <person name="Einarsson E."/>
            <person name="Astvaldsson A."/>
            <person name="Svard S.G."/>
            <person name="Andersson J.O."/>
        </authorList>
    </citation>
    <scope>NUCLEOTIDE SEQUENCE</scope>
    <source>
        <strain evidence="3">ATCC 50377</strain>
    </source>
</reference>
<gene>
    <name evidence="2" type="ORF">SS50377_18356</name>
    <name evidence="3" type="ORF">SS50377_22460</name>
</gene>
<feature type="compositionally biased region" description="Low complexity" evidence="1">
    <location>
        <begin position="61"/>
        <end position="70"/>
    </location>
</feature>
<dbReference type="SUPFAM" id="SSF50978">
    <property type="entry name" value="WD40 repeat-like"/>
    <property type="match status" value="1"/>
</dbReference>
<proteinExistence type="predicted"/>